<evidence type="ECO:0000256" key="5">
    <source>
        <dbReference type="ARBA" id="ARBA00022833"/>
    </source>
</evidence>
<gene>
    <name evidence="12" type="ORF">QTG54_012910</name>
</gene>
<comment type="similarity">
    <text evidence="1">Belongs to the peptidase M16 family.</text>
</comment>
<dbReference type="PANTHER" id="PTHR43690:SF18">
    <property type="entry name" value="INSULIN-DEGRADING ENZYME-RELATED"/>
    <property type="match status" value="1"/>
</dbReference>
<organism evidence="12 13">
    <name type="scientific">Skeletonema marinoi</name>
    <dbReference type="NCBI Taxonomy" id="267567"/>
    <lineage>
        <taxon>Eukaryota</taxon>
        <taxon>Sar</taxon>
        <taxon>Stramenopiles</taxon>
        <taxon>Ochrophyta</taxon>
        <taxon>Bacillariophyta</taxon>
        <taxon>Coscinodiscophyceae</taxon>
        <taxon>Thalassiosirophycidae</taxon>
        <taxon>Thalassiosirales</taxon>
        <taxon>Skeletonemataceae</taxon>
        <taxon>Skeletonema</taxon>
        <taxon>Skeletonema marinoi-dohrnii complex</taxon>
    </lineage>
</organism>
<feature type="region of interest" description="Disordered" evidence="7">
    <location>
        <begin position="57"/>
        <end position="90"/>
    </location>
</feature>
<feature type="domain" description="Peptidase M16 C-terminal" evidence="9">
    <location>
        <begin position="276"/>
        <end position="464"/>
    </location>
</feature>
<keyword evidence="2" id="KW-0645">Protease</keyword>
<evidence type="ECO:0000256" key="3">
    <source>
        <dbReference type="ARBA" id="ARBA00022723"/>
    </source>
</evidence>
<evidence type="ECO:0000259" key="11">
    <source>
        <dbReference type="Pfam" id="PF22456"/>
    </source>
</evidence>
<dbReference type="InterPro" id="IPR007863">
    <property type="entry name" value="Peptidase_M16_C"/>
</dbReference>
<keyword evidence="6" id="KW-0482">Metalloprotease</keyword>
<evidence type="ECO:0000256" key="2">
    <source>
        <dbReference type="ARBA" id="ARBA00022670"/>
    </source>
</evidence>
<keyword evidence="3" id="KW-0479">Metal-binding</keyword>
<evidence type="ECO:0000259" key="10">
    <source>
        <dbReference type="Pfam" id="PF16187"/>
    </source>
</evidence>
<dbReference type="PANTHER" id="PTHR43690">
    <property type="entry name" value="NARDILYSIN"/>
    <property type="match status" value="1"/>
</dbReference>
<dbReference type="GO" id="GO:0004222">
    <property type="term" value="F:metalloendopeptidase activity"/>
    <property type="evidence" value="ECO:0007669"/>
    <property type="project" value="InterPro"/>
</dbReference>
<evidence type="ECO:0000256" key="4">
    <source>
        <dbReference type="ARBA" id="ARBA00022801"/>
    </source>
</evidence>
<feature type="compositionally biased region" description="Acidic residues" evidence="7">
    <location>
        <begin position="59"/>
        <end position="88"/>
    </location>
</feature>
<comment type="caution">
    <text evidence="12">The sequence shown here is derived from an EMBL/GenBank/DDBJ whole genome shotgun (WGS) entry which is preliminary data.</text>
</comment>
<dbReference type="SUPFAM" id="SSF63411">
    <property type="entry name" value="LuxS/MPP-like metallohydrolase"/>
    <property type="match status" value="4"/>
</dbReference>
<dbReference type="Pfam" id="PF05193">
    <property type="entry name" value="Peptidase_M16_C"/>
    <property type="match status" value="1"/>
</dbReference>
<dbReference type="Proteomes" id="UP001224775">
    <property type="component" value="Unassembled WGS sequence"/>
</dbReference>
<keyword evidence="5" id="KW-0862">Zinc</keyword>
<protein>
    <submittedName>
        <fullName evidence="12">Zinc-dependent peptidase, M16 (Insulinase) family</fullName>
        <ecNumber evidence="12">3.4.24.-</ecNumber>
    </submittedName>
</protein>
<dbReference type="InterPro" id="IPR032632">
    <property type="entry name" value="Peptidase_M16_M"/>
</dbReference>
<dbReference type="GO" id="GO:0006508">
    <property type="term" value="P:proteolysis"/>
    <property type="evidence" value="ECO:0007669"/>
    <property type="project" value="UniProtKB-KW"/>
</dbReference>
<evidence type="ECO:0000256" key="7">
    <source>
        <dbReference type="SAM" id="MobiDB-lite"/>
    </source>
</evidence>
<keyword evidence="4 12" id="KW-0378">Hydrolase</keyword>
<evidence type="ECO:0000259" key="8">
    <source>
        <dbReference type="Pfam" id="PF00675"/>
    </source>
</evidence>
<feature type="domain" description="Peptidase M16 N-terminal" evidence="8">
    <location>
        <begin position="88"/>
        <end position="217"/>
    </location>
</feature>
<sequence>MTEAATNDDEVEVILGPDLTPTRSYMDKKIYRHITLPNGLQCVLICDTVALKQRKLDGYDDDESSDDDHDDSSSGDESEESDDGDDDDGTRKAATALLVNVGSYHDPPYLQGLSHFLEHMLFLGTEDFPIENAYDSFLSQHGGDDNAYTDMEHTLYHYCIPQDNNSKHVWKALEMFSSFFKCPLLKGEMADRELKAVESEFELNKNSDDARLSQLMSFTCGMDGAAPIMGRDFDWKDKIDGGSSSEKPFHPFAKFPWGNMNSLKTEPEAKGIDVMEELRDHYNSHYYAQNMRLVVMAGYELDEIQRQVVQYFKDVPANPRNNVDNGGVATTTNLHPYKLPFHSSSLGKIYRALPVRHHHTLSLTWQIPSICSHWRTKPAEYLAHLLGHEASGSILAVLKQRGWATGCSAGTGDDGEGDSSMHALFGFSFSLSEEGVQHWEKVIGVVFSYLGMLKYYFNEGYVDENGEKKEGLPRWIYNELKSVAELSYKYADEGDVTDTVEVVAEAMAPWYNLPTDRLLDGDTLLFGEVVDNDCVSRLLFNYFTPTNMRVDFMSSLFGREADFKDGTGLSPNSEEKKAEDTDELRVEKDCAVAVFDIEKAGAPTIEPRFETKFWVETISSSIMKQWEENSTPQLPGSELELKLPPINSYIPTNFELKPLPADDSSHPLLNCSVKVCIGNGKKMQWYPACVIKFKTEKNNHLLLLHFEDEHEQWYTVDSNIVDTDADTLEAGFESSFDNGKVKFKVTAVPREGEGIVFSYGDADHDYDVEDGVAFPPIPPASPESRLPQLVYSKNSLKLWHMQDRRFKRPLADLRLNFVCDGMNDALKQACMDLFCKLCADALAETCYLASVCELGSSLYSNDTGFSIRVNGFDDKVMLLAKEVLDVVMSFRGRDGHTCLPSTIKDSRFDACLEVLRRNYSNSGMDASSFVTGLRLLCLKPSTKSSFSKLKALEGISSDKFVECMNQVLQKISVEAYYHGNVCREDADKAAQMISEALTIHHRGLPKKKVPSKLIIKAKEAVDHHLITSPTVDPTDNNTSVEVYFQIGKDDLTNRVLVDLLEHVLDEPFYNELRTKEQFGYEVSCGARWTFGVLGMSFKVTTSCKTADEASARVDRFLGEFRAQLESMSDESFMEHLVSLAKEKLEMFDSMEDECGSYWSEICEGRFDFEGHRKEVQCLKTITKESLLAAYDDWLHPICHKGKPKKRRRVVFHVIGKGSIGRPTVDDPSEIGEHVDGLVRDFHNSVKGETWGKITF</sequence>
<dbReference type="Pfam" id="PF22456">
    <property type="entry name" value="PqqF-like_C_4"/>
    <property type="match status" value="1"/>
</dbReference>
<dbReference type="EMBL" id="JATAAI010000029">
    <property type="protein sequence ID" value="KAK1736310.1"/>
    <property type="molecule type" value="Genomic_DNA"/>
</dbReference>
<evidence type="ECO:0000313" key="12">
    <source>
        <dbReference type="EMBL" id="KAK1736310.1"/>
    </source>
</evidence>
<evidence type="ECO:0000256" key="6">
    <source>
        <dbReference type="ARBA" id="ARBA00023049"/>
    </source>
</evidence>
<accession>A0AAD8XZP2</accession>
<name>A0AAD8XZP2_9STRA</name>
<dbReference type="InterPro" id="IPR011765">
    <property type="entry name" value="Pept_M16_N"/>
</dbReference>
<feature type="domain" description="Peptidase M16 middle/third" evidence="10">
    <location>
        <begin position="601"/>
        <end position="667"/>
    </location>
</feature>
<dbReference type="InterPro" id="IPR011249">
    <property type="entry name" value="Metalloenz_LuxS/M16"/>
</dbReference>
<keyword evidence="13" id="KW-1185">Reference proteome</keyword>
<dbReference type="Pfam" id="PF16187">
    <property type="entry name" value="Peptidase_M16_M"/>
    <property type="match status" value="2"/>
</dbReference>
<dbReference type="EC" id="3.4.24.-" evidence="12"/>
<dbReference type="GO" id="GO:0046872">
    <property type="term" value="F:metal ion binding"/>
    <property type="evidence" value="ECO:0007669"/>
    <property type="project" value="UniProtKB-KW"/>
</dbReference>
<dbReference type="InterPro" id="IPR054734">
    <property type="entry name" value="PqqF-like_C_4"/>
</dbReference>
<feature type="domain" description="Peptidase M16 middle/third" evidence="10">
    <location>
        <begin position="782"/>
        <end position="948"/>
    </location>
</feature>
<evidence type="ECO:0000256" key="1">
    <source>
        <dbReference type="ARBA" id="ARBA00007261"/>
    </source>
</evidence>
<dbReference type="GO" id="GO:0005737">
    <property type="term" value="C:cytoplasm"/>
    <property type="evidence" value="ECO:0007669"/>
    <property type="project" value="UniProtKB-ARBA"/>
</dbReference>
<evidence type="ECO:0000313" key="13">
    <source>
        <dbReference type="Proteomes" id="UP001224775"/>
    </source>
</evidence>
<dbReference type="InterPro" id="IPR050626">
    <property type="entry name" value="Peptidase_M16"/>
</dbReference>
<dbReference type="InterPro" id="IPR001431">
    <property type="entry name" value="Pept_M16_Zn_BS"/>
</dbReference>
<dbReference type="AlphaFoldDB" id="A0AAD8XZP2"/>
<proteinExistence type="inferred from homology"/>
<reference evidence="12" key="1">
    <citation type="submission" date="2023-06" db="EMBL/GenBank/DDBJ databases">
        <title>Survivors Of The Sea: Transcriptome response of Skeletonema marinoi to long-term dormancy.</title>
        <authorList>
            <person name="Pinder M.I.M."/>
            <person name="Kourtchenko O."/>
            <person name="Robertson E.K."/>
            <person name="Larsson T."/>
            <person name="Maumus F."/>
            <person name="Osuna-Cruz C.M."/>
            <person name="Vancaester E."/>
            <person name="Stenow R."/>
            <person name="Vandepoele K."/>
            <person name="Ploug H."/>
            <person name="Bruchert V."/>
            <person name="Godhe A."/>
            <person name="Topel M."/>
        </authorList>
    </citation>
    <scope>NUCLEOTIDE SEQUENCE</scope>
    <source>
        <strain evidence="12">R05AC</strain>
    </source>
</reference>
<dbReference type="Gene3D" id="3.30.830.10">
    <property type="entry name" value="Metalloenzyme, LuxS/M16 peptidase-like"/>
    <property type="match status" value="4"/>
</dbReference>
<feature type="domain" description="Coenzyme PQQ synthesis protein F-like C-terminal lobe" evidence="11">
    <location>
        <begin position="1059"/>
        <end position="1158"/>
    </location>
</feature>
<dbReference type="Pfam" id="PF00675">
    <property type="entry name" value="Peptidase_M16"/>
    <property type="match status" value="1"/>
</dbReference>
<dbReference type="PROSITE" id="PS00143">
    <property type="entry name" value="INSULINASE"/>
    <property type="match status" value="1"/>
</dbReference>
<evidence type="ECO:0000259" key="9">
    <source>
        <dbReference type="Pfam" id="PF05193"/>
    </source>
</evidence>